<dbReference type="PANTHER" id="PTHR43045">
    <property type="entry name" value="SHIKIMATE TRANSPORTER"/>
    <property type="match status" value="1"/>
</dbReference>
<evidence type="ECO:0000256" key="5">
    <source>
        <dbReference type="ARBA" id="ARBA00022989"/>
    </source>
</evidence>
<evidence type="ECO:0000256" key="3">
    <source>
        <dbReference type="ARBA" id="ARBA00022475"/>
    </source>
</evidence>
<dbReference type="Proteomes" id="UP000249324">
    <property type="component" value="Unassembled WGS sequence"/>
</dbReference>
<organism evidence="9 10">
    <name type="scientific">Thermocrispum agreste</name>
    <dbReference type="NCBI Taxonomy" id="37925"/>
    <lineage>
        <taxon>Bacteria</taxon>
        <taxon>Bacillati</taxon>
        <taxon>Actinomycetota</taxon>
        <taxon>Actinomycetes</taxon>
        <taxon>Pseudonocardiales</taxon>
        <taxon>Pseudonocardiaceae</taxon>
        <taxon>Thermocrispum</taxon>
    </lineage>
</organism>
<evidence type="ECO:0000256" key="7">
    <source>
        <dbReference type="SAM" id="Phobius"/>
    </source>
</evidence>
<dbReference type="GO" id="GO:0005886">
    <property type="term" value="C:plasma membrane"/>
    <property type="evidence" value="ECO:0007669"/>
    <property type="project" value="UniProtKB-SubCell"/>
</dbReference>
<keyword evidence="5 7" id="KW-1133">Transmembrane helix</keyword>
<dbReference type="SUPFAM" id="SSF103473">
    <property type="entry name" value="MFS general substrate transporter"/>
    <property type="match status" value="1"/>
</dbReference>
<sequence length="160" mass="16676">FKRQVQVVLIPLIGLASDRFGRKPFYLAGAAGVGVWTFVFFGMLDTLSGGTVALAVTIGLLFHGLMYSPQAAFFSELFGTSVRYSGASIGYQLASVLAGALAPIIAIALLGDVNDPNQAAVGIYVAIASALTIIAVLLSRETRGQSLEHDRALQAATVSS</sequence>
<feature type="domain" description="Major facilitator superfamily (MFS) profile" evidence="8">
    <location>
        <begin position="1"/>
        <end position="143"/>
    </location>
</feature>
<feature type="transmembrane region" description="Helical" evidence="7">
    <location>
        <begin position="121"/>
        <end position="138"/>
    </location>
</feature>
<protein>
    <submittedName>
        <fullName evidence="9">MFS transporter</fullName>
    </submittedName>
</protein>
<keyword evidence="6 7" id="KW-0472">Membrane</keyword>
<evidence type="ECO:0000259" key="8">
    <source>
        <dbReference type="PROSITE" id="PS50850"/>
    </source>
</evidence>
<evidence type="ECO:0000313" key="9">
    <source>
        <dbReference type="EMBL" id="MFO7192093.1"/>
    </source>
</evidence>
<evidence type="ECO:0000313" key="10">
    <source>
        <dbReference type="Proteomes" id="UP000249324"/>
    </source>
</evidence>
<evidence type="ECO:0000256" key="6">
    <source>
        <dbReference type="ARBA" id="ARBA00023136"/>
    </source>
</evidence>
<comment type="subcellular location">
    <subcellularLocation>
        <location evidence="1">Cell membrane</location>
        <topology evidence="1">Multi-pass membrane protein</topology>
    </subcellularLocation>
</comment>
<gene>
    <name evidence="9" type="ORF">DIU77_007615</name>
</gene>
<name>A0ABD6FDV7_9PSEU</name>
<dbReference type="InterPro" id="IPR005829">
    <property type="entry name" value="Sugar_transporter_CS"/>
</dbReference>
<evidence type="ECO:0000256" key="4">
    <source>
        <dbReference type="ARBA" id="ARBA00022692"/>
    </source>
</evidence>
<dbReference type="InterPro" id="IPR020846">
    <property type="entry name" value="MFS_dom"/>
</dbReference>
<proteinExistence type="predicted"/>
<keyword evidence="2" id="KW-0813">Transport</keyword>
<dbReference type="PROSITE" id="PS00216">
    <property type="entry name" value="SUGAR_TRANSPORT_1"/>
    <property type="match status" value="1"/>
</dbReference>
<keyword evidence="3" id="KW-1003">Cell membrane</keyword>
<comment type="caution">
    <text evidence="9">The sequence shown here is derived from an EMBL/GenBank/DDBJ whole genome shotgun (WGS) entry which is preliminary data.</text>
</comment>
<accession>A0ABD6FDV7</accession>
<evidence type="ECO:0000256" key="1">
    <source>
        <dbReference type="ARBA" id="ARBA00004651"/>
    </source>
</evidence>
<dbReference type="AlphaFoldDB" id="A0ABD6FDV7"/>
<dbReference type="InterPro" id="IPR036259">
    <property type="entry name" value="MFS_trans_sf"/>
</dbReference>
<feature type="transmembrane region" description="Helical" evidence="7">
    <location>
        <begin position="50"/>
        <end position="68"/>
    </location>
</feature>
<feature type="transmembrane region" description="Helical" evidence="7">
    <location>
        <begin position="25"/>
        <end position="44"/>
    </location>
</feature>
<dbReference type="Gene3D" id="1.20.1250.20">
    <property type="entry name" value="MFS general substrate transporter like domains"/>
    <property type="match status" value="1"/>
</dbReference>
<keyword evidence="4 7" id="KW-0812">Transmembrane</keyword>
<evidence type="ECO:0000256" key="2">
    <source>
        <dbReference type="ARBA" id="ARBA00022448"/>
    </source>
</evidence>
<dbReference type="Pfam" id="PF00083">
    <property type="entry name" value="Sugar_tr"/>
    <property type="match status" value="1"/>
</dbReference>
<feature type="non-terminal residue" evidence="9">
    <location>
        <position position="1"/>
    </location>
</feature>
<feature type="transmembrane region" description="Helical" evidence="7">
    <location>
        <begin position="89"/>
        <end position="109"/>
    </location>
</feature>
<reference evidence="9 10" key="1">
    <citation type="journal article" date="2021" name="BMC Genomics">
        <title>Genome-resolved metagenome and metatranscriptome analyses of thermophilic composting reveal key bacterial players and their metabolic interactions.</title>
        <authorList>
            <person name="Braga L.P.P."/>
            <person name="Pereira R.V."/>
            <person name="Martins L.F."/>
            <person name="Moura L.M.S."/>
            <person name="Sanchez F.B."/>
            <person name="Patane J.S.L."/>
            <person name="da Silva A.M."/>
            <person name="Setubal J.C."/>
        </authorList>
    </citation>
    <scope>NUCLEOTIDE SEQUENCE [LARGE SCALE GENOMIC DNA]</scope>
    <source>
        <strain evidence="9">ZC4RG45</strain>
    </source>
</reference>
<dbReference type="InterPro" id="IPR005828">
    <property type="entry name" value="MFS_sugar_transport-like"/>
</dbReference>
<dbReference type="EMBL" id="QGUI02000072">
    <property type="protein sequence ID" value="MFO7192093.1"/>
    <property type="molecule type" value="Genomic_DNA"/>
</dbReference>
<dbReference type="PANTHER" id="PTHR43045:SF1">
    <property type="entry name" value="SHIKIMATE TRANSPORTER"/>
    <property type="match status" value="1"/>
</dbReference>
<dbReference type="PROSITE" id="PS50850">
    <property type="entry name" value="MFS"/>
    <property type="match status" value="1"/>
</dbReference>